<name>A0ABS8CRS7_9RHOB</name>
<dbReference type="RefSeq" id="WP_226937525.1">
    <property type="nucleotide sequence ID" value="NZ_JACDXX010000028.1"/>
</dbReference>
<comment type="caution">
    <text evidence="2">The sequence shown here is derived from an EMBL/GenBank/DDBJ whole genome shotgun (WGS) entry which is preliminary data.</text>
</comment>
<proteinExistence type="predicted"/>
<keyword evidence="1" id="KW-1133">Transmembrane helix</keyword>
<feature type="transmembrane region" description="Helical" evidence="1">
    <location>
        <begin position="143"/>
        <end position="161"/>
    </location>
</feature>
<dbReference type="Proteomes" id="UP001198571">
    <property type="component" value="Unassembled WGS sequence"/>
</dbReference>
<evidence type="ECO:0000313" key="2">
    <source>
        <dbReference type="EMBL" id="MCB5412097.1"/>
    </source>
</evidence>
<protein>
    <submittedName>
        <fullName evidence="2">Uncharacterized protein</fullName>
    </submittedName>
</protein>
<accession>A0ABS8CRS7</accession>
<evidence type="ECO:0000313" key="3">
    <source>
        <dbReference type="Proteomes" id="UP001198571"/>
    </source>
</evidence>
<reference evidence="2 3" key="1">
    <citation type="submission" date="2020-07" db="EMBL/GenBank/DDBJ databases">
        <title>Pseudogemmobacter sp. nov., isolated from poultry manure in Taiwan.</title>
        <authorList>
            <person name="Lin S.-Y."/>
            <person name="Tang Y.-S."/>
            <person name="Young C.-C."/>
        </authorList>
    </citation>
    <scope>NUCLEOTIDE SEQUENCE [LARGE SCALE GENOMIC DNA]</scope>
    <source>
        <strain evidence="2 3">CC-YST710</strain>
    </source>
</reference>
<organism evidence="2 3">
    <name type="scientific">Pseudogemmobacter faecipullorum</name>
    <dbReference type="NCBI Taxonomy" id="2755041"/>
    <lineage>
        <taxon>Bacteria</taxon>
        <taxon>Pseudomonadati</taxon>
        <taxon>Pseudomonadota</taxon>
        <taxon>Alphaproteobacteria</taxon>
        <taxon>Rhodobacterales</taxon>
        <taxon>Paracoccaceae</taxon>
        <taxon>Pseudogemmobacter</taxon>
    </lineage>
</organism>
<dbReference type="EMBL" id="JACDXX010000028">
    <property type="protein sequence ID" value="MCB5412097.1"/>
    <property type="molecule type" value="Genomic_DNA"/>
</dbReference>
<feature type="transmembrane region" description="Helical" evidence="1">
    <location>
        <begin position="102"/>
        <end position="123"/>
    </location>
</feature>
<keyword evidence="1" id="KW-0812">Transmembrane</keyword>
<sequence length="166" mass="18004">MPVTVIPTELNAQGQPIEVREKAITFIDAQAARTALAKTVAELMARAGMTYDPTVSLETNTDAYYDATGHAFGWIMEDDQAQPELSEIEDPLPRDRSNQVPAIFNFLKLLALGIFLIVAAPILGNLLKAFGLLSPAQADFFGIGVRSVAIFAILFVGAVLIKRNRT</sequence>
<keyword evidence="1" id="KW-0472">Membrane</keyword>
<evidence type="ECO:0000256" key="1">
    <source>
        <dbReference type="SAM" id="Phobius"/>
    </source>
</evidence>
<keyword evidence="3" id="KW-1185">Reference proteome</keyword>
<gene>
    <name evidence="2" type="ORF">H0485_19135</name>
</gene>